<dbReference type="PANTHER" id="PTHR45619">
    <property type="entry name" value="SERINE/THREONINE-PROTEIN PHOSPHATASE PP2A-RELATED"/>
    <property type="match status" value="1"/>
</dbReference>
<sequence length="326" mass="36906">MLDLDKCIAALHNGQSLSSRSVYSLCERVKELFYHESNVLHIGAPVTVVGDIHGQFYDLLELLRIGGNIPAVNYLFLGDFVDRGSHSVETISLLFCLKARYPANVFLLRGNHETQSITTAYGFQNECEAKYHGSLAEWSWFVEAFNFLPLAAVIDNSIFCVHGGLSPLIQAIDQIEMVNRFQEIPSDGAMCDLVWSDPDPSIPGFQRSDRGAGYRFGETIVEHFLHVNRMNTILRAHQLCQNGYEVQLLYSCLLFHHCGSPYRNRPKSYFNCRLYTVWSAPNYCGRCGNLATVYKLDAFLNGKFEPFRAAQPNAPDAHALYLHFYQ</sequence>
<evidence type="ECO:0000256" key="3">
    <source>
        <dbReference type="ARBA" id="ARBA00023211"/>
    </source>
</evidence>
<proteinExistence type="inferred from homology"/>
<evidence type="ECO:0000256" key="2">
    <source>
        <dbReference type="ARBA" id="ARBA00022801"/>
    </source>
</evidence>
<comment type="catalytic activity">
    <reaction evidence="4 5">
        <text>O-phospho-L-threonyl-[protein] + H2O = L-threonyl-[protein] + phosphate</text>
        <dbReference type="Rhea" id="RHEA:47004"/>
        <dbReference type="Rhea" id="RHEA-COMP:11060"/>
        <dbReference type="Rhea" id="RHEA-COMP:11605"/>
        <dbReference type="ChEBI" id="CHEBI:15377"/>
        <dbReference type="ChEBI" id="CHEBI:30013"/>
        <dbReference type="ChEBI" id="CHEBI:43474"/>
        <dbReference type="ChEBI" id="CHEBI:61977"/>
        <dbReference type="EC" id="3.1.3.16"/>
    </reaction>
</comment>
<dbReference type="SMART" id="SM00156">
    <property type="entry name" value="PP2Ac"/>
    <property type="match status" value="1"/>
</dbReference>
<dbReference type="AlphaFoldDB" id="A0A9W8B2L3"/>
<dbReference type="Gene3D" id="3.60.21.10">
    <property type="match status" value="1"/>
</dbReference>
<evidence type="ECO:0000313" key="8">
    <source>
        <dbReference type="Proteomes" id="UP001151582"/>
    </source>
</evidence>
<protein>
    <recommendedName>
        <fullName evidence="5">Serine/threonine-protein phosphatase</fullName>
        <ecNumber evidence="5">3.1.3.16</ecNumber>
    </recommendedName>
</protein>
<comment type="caution">
    <text evidence="7">The sequence shown here is derived from an EMBL/GenBank/DDBJ whole genome shotgun (WGS) entry which is preliminary data.</text>
</comment>
<dbReference type="PRINTS" id="PR00114">
    <property type="entry name" value="STPHPHTASE"/>
</dbReference>
<reference evidence="7" key="1">
    <citation type="submission" date="2022-07" db="EMBL/GenBank/DDBJ databases">
        <title>Phylogenomic reconstructions and comparative analyses of Kickxellomycotina fungi.</title>
        <authorList>
            <person name="Reynolds N.K."/>
            <person name="Stajich J.E."/>
            <person name="Barry K."/>
            <person name="Grigoriev I.V."/>
            <person name="Crous P."/>
            <person name="Smith M.E."/>
        </authorList>
    </citation>
    <scope>NUCLEOTIDE SEQUENCE</scope>
    <source>
        <strain evidence="7">RSA 567</strain>
    </source>
</reference>
<dbReference type="Proteomes" id="UP001151582">
    <property type="component" value="Unassembled WGS sequence"/>
</dbReference>
<dbReference type="EC" id="3.1.3.16" evidence="5"/>
<dbReference type="InterPro" id="IPR006186">
    <property type="entry name" value="Ser/Thr-sp_prot-phosphatase"/>
</dbReference>
<keyword evidence="2 5" id="KW-0378">Hydrolase</keyword>
<comment type="similarity">
    <text evidence="5">Belongs to the PPP phosphatase family.</text>
</comment>
<evidence type="ECO:0000256" key="1">
    <source>
        <dbReference type="ARBA" id="ARBA00022723"/>
    </source>
</evidence>
<organism evidence="7 8">
    <name type="scientific">Dimargaris verticillata</name>
    <dbReference type="NCBI Taxonomy" id="2761393"/>
    <lineage>
        <taxon>Eukaryota</taxon>
        <taxon>Fungi</taxon>
        <taxon>Fungi incertae sedis</taxon>
        <taxon>Zoopagomycota</taxon>
        <taxon>Kickxellomycotina</taxon>
        <taxon>Dimargaritomycetes</taxon>
        <taxon>Dimargaritales</taxon>
        <taxon>Dimargaritaceae</taxon>
        <taxon>Dimargaris</taxon>
    </lineage>
</organism>
<dbReference type="InterPro" id="IPR047129">
    <property type="entry name" value="PPA2-like"/>
</dbReference>
<dbReference type="GO" id="GO:0046872">
    <property type="term" value="F:metal ion binding"/>
    <property type="evidence" value="ECO:0007669"/>
    <property type="project" value="UniProtKB-KW"/>
</dbReference>
<dbReference type="GO" id="GO:0004722">
    <property type="term" value="F:protein serine/threonine phosphatase activity"/>
    <property type="evidence" value="ECO:0007669"/>
    <property type="project" value="UniProtKB-EC"/>
</dbReference>
<keyword evidence="8" id="KW-1185">Reference proteome</keyword>
<accession>A0A9W8B2L3</accession>
<evidence type="ECO:0000256" key="4">
    <source>
        <dbReference type="ARBA" id="ARBA00048336"/>
    </source>
</evidence>
<dbReference type="Pfam" id="PF00149">
    <property type="entry name" value="Metallophos"/>
    <property type="match status" value="1"/>
</dbReference>
<dbReference type="InterPro" id="IPR029052">
    <property type="entry name" value="Metallo-depent_PP-like"/>
</dbReference>
<name>A0A9W8B2L3_9FUNG</name>
<dbReference type="EMBL" id="JANBQB010000277">
    <property type="protein sequence ID" value="KAJ1978433.1"/>
    <property type="molecule type" value="Genomic_DNA"/>
</dbReference>
<feature type="domain" description="Serine/threonine specific protein phosphatases" evidence="6">
    <location>
        <begin position="108"/>
        <end position="113"/>
    </location>
</feature>
<dbReference type="InterPro" id="IPR004843">
    <property type="entry name" value="Calcineurin-like_PHP"/>
</dbReference>
<gene>
    <name evidence="7" type="primary">PPG1</name>
    <name evidence="7" type="ORF">H4R34_003204</name>
</gene>
<evidence type="ECO:0000313" key="7">
    <source>
        <dbReference type="EMBL" id="KAJ1978433.1"/>
    </source>
</evidence>
<dbReference type="OrthoDB" id="1930084at2759"/>
<evidence type="ECO:0000256" key="5">
    <source>
        <dbReference type="RuleBase" id="RU004273"/>
    </source>
</evidence>
<keyword evidence="3" id="KW-0464">Manganese</keyword>
<keyword evidence="1" id="KW-0479">Metal-binding</keyword>
<dbReference type="SUPFAM" id="SSF56300">
    <property type="entry name" value="Metallo-dependent phosphatases"/>
    <property type="match status" value="1"/>
</dbReference>
<evidence type="ECO:0000259" key="6">
    <source>
        <dbReference type="PROSITE" id="PS00125"/>
    </source>
</evidence>
<dbReference type="PROSITE" id="PS00125">
    <property type="entry name" value="SER_THR_PHOSPHATASE"/>
    <property type="match status" value="1"/>
</dbReference>